<keyword evidence="3 7" id="KW-0812">Transmembrane</keyword>
<dbReference type="GO" id="GO:0016020">
    <property type="term" value="C:membrane"/>
    <property type="evidence" value="ECO:0007669"/>
    <property type="project" value="UniProtKB-SubCell"/>
</dbReference>
<feature type="transmembrane region" description="Helical" evidence="7">
    <location>
        <begin position="142"/>
        <end position="163"/>
    </location>
</feature>
<feature type="transmembrane region" description="Helical" evidence="7">
    <location>
        <begin position="109"/>
        <end position="130"/>
    </location>
</feature>
<feature type="region of interest" description="Disordered" evidence="6">
    <location>
        <begin position="1"/>
        <end position="21"/>
    </location>
</feature>
<comment type="similarity">
    <text evidence="2">Belongs to the TMEM134/TMEM230 family.</text>
</comment>
<keyword evidence="4 7" id="KW-1133">Transmembrane helix</keyword>
<accession>A0AAV8VUF8</accession>
<dbReference type="EMBL" id="JANEYG010000034">
    <property type="protein sequence ID" value="KAJ8917351.1"/>
    <property type="molecule type" value="Genomic_DNA"/>
</dbReference>
<proteinExistence type="inferred from homology"/>
<evidence type="ECO:0008006" key="10">
    <source>
        <dbReference type="Google" id="ProtNLM"/>
    </source>
</evidence>
<comment type="caution">
    <text evidence="8">The sequence shown here is derived from an EMBL/GenBank/DDBJ whole genome shotgun (WGS) entry which is preliminary data.</text>
</comment>
<organism evidence="8 9">
    <name type="scientific">Exocentrus adspersus</name>
    <dbReference type="NCBI Taxonomy" id="1586481"/>
    <lineage>
        <taxon>Eukaryota</taxon>
        <taxon>Metazoa</taxon>
        <taxon>Ecdysozoa</taxon>
        <taxon>Arthropoda</taxon>
        <taxon>Hexapoda</taxon>
        <taxon>Insecta</taxon>
        <taxon>Pterygota</taxon>
        <taxon>Neoptera</taxon>
        <taxon>Endopterygota</taxon>
        <taxon>Coleoptera</taxon>
        <taxon>Polyphaga</taxon>
        <taxon>Cucujiformia</taxon>
        <taxon>Chrysomeloidea</taxon>
        <taxon>Cerambycidae</taxon>
        <taxon>Lamiinae</taxon>
        <taxon>Acanthocinini</taxon>
        <taxon>Exocentrus</taxon>
    </lineage>
</organism>
<evidence type="ECO:0000256" key="6">
    <source>
        <dbReference type="SAM" id="MobiDB-lite"/>
    </source>
</evidence>
<dbReference type="Pfam" id="PF05915">
    <property type="entry name" value="TMEM_230_134"/>
    <property type="match status" value="1"/>
</dbReference>
<dbReference type="PANTHER" id="PTHR13558:SF1">
    <property type="entry name" value="TRANSMEMBRANE PROTEIN 134"/>
    <property type="match status" value="1"/>
</dbReference>
<evidence type="ECO:0000313" key="8">
    <source>
        <dbReference type="EMBL" id="KAJ8917351.1"/>
    </source>
</evidence>
<evidence type="ECO:0000256" key="5">
    <source>
        <dbReference type="ARBA" id="ARBA00023136"/>
    </source>
</evidence>
<evidence type="ECO:0000313" key="9">
    <source>
        <dbReference type="Proteomes" id="UP001159042"/>
    </source>
</evidence>
<comment type="subcellular location">
    <subcellularLocation>
        <location evidence="1">Membrane</location>
        <topology evidence="1">Multi-pass membrane protein</topology>
    </subcellularLocation>
</comment>
<protein>
    <recommendedName>
        <fullName evidence="10">Transmembrane protein 134</fullName>
    </recommendedName>
</protein>
<evidence type="ECO:0000256" key="3">
    <source>
        <dbReference type="ARBA" id="ARBA00022692"/>
    </source>
</evidence>
<keyword evidence="9" id="KW-1185">Reference proteome</keyword>
<dbReference type="AlphaFoldDB" id="A0AAV8VUF8"/>
<evidence type="ECO:0000256" key="2">
    <source>
        <dbReference type="ARBA" id="ARBA00007743"/>
    </source>
</evidence>
<evidence type="ECO:0000256" key="7">
    <source>
        <dbReference type="SAM" id="Phobius"/>
    </source>
</evidence>
<evidence type="ECO:0000256" key="1">
    <source>
        <dbReference type="ARBA" id="ARBA00004141"/>
    </source>
</evidence>
<sequence>MSSQFSLSSGGRQQKRFSIDDAFEEETDEAIKVYGATGPRSPVSNGTRNILGEGDHVSVSIDNGRTYKLANDASRDSDSLIQDYYDCSSQENPHRSCFKHPKVRENWRMVLAATTLLVIGIGLLATGTVTLSEPNSGLQGSVFLLAGFICFVPGAYHVVYIYLAAKGKRGVPFPQPAAVHVNAFHRGQVKRIIKAFS</sequence>
<dbReference type="PANTHER" id="PTHR13558">
    <property type="entry name" value="TRANSMEMBRANE PROTEIN 134"/>
    <property type="match status" value="1"/>
</dbReference>
<name>A0AAV8VUF8_9CUCU</name>
<dbReference type="InterPro" id="IPR008590">
    <property type="entry name" value="TMEM_230/134"/>
</dbReference>
<evidence type="ECO:0000256" key="4">
    <source>
        <dbReference type="ARBA" id="ARBA00022989"/>
    </source>
</evidence>
<dbReference type="InterPro" id="IPR039714">
    <property type="entry name" value="TMEM134"/>
</dbReference>
<feature type="non-terminal residue" evidence="8">
    <location>
        <position position="197"/>
    </location>
</feature>
<gene>
    <name evidence="8" type="ORF">NQ315_002373</name>
</gene>
<dbReference type="Proteomes" id="UP001159042">
    <property type="component" value="Unassembled WGS sequence"/>
</dbReference>
<reference evidence="8 9" key="1">
    <citation type="journal article" date="2023" name="Insect Mol. Biol.">
        <title>Genome sequencing provides insights into the evolution of gene families encoding plant cell wall-degrading enzymes in longhorned beetles.</title>
        <authorList>
            <person name="Shin N.R."/>
            <person name="Okamura Y."/>
            <person name="Kirsch R."/>
            <person name="Pauchet Y."/>
        </authorList>
    </citation>
    <scope>NUCLEOTIDE SEQUENCE [LARGE SCALE GENOMIC DNA]</scope>
    <source>
        <strain evidence="8">EAD_L_NR</strain>
    </source>
</reference>
<feature type="compositionally biased region" description="Polar residues" evidence="6">
    <location>
        <begin position="1"/>
        <end position="12"/>
    </location>
</feature>
<keyword evidence="5 7" id="KW-0472">Membrane</keyword>